<dbReference type="EMBL" id="CP076448">
    <property type="protein sequence ID" value="QXM25830.1"/>
    <property type="molecule type" value="Genomic_DNA"/>
</dbReference>
<evidence type="ECO:0000313" key="7">
    <source>
        <dbReference type="Proteomes" id="UP000694001"/>
    </source>
</evidence>
<name>A0A975U3Y0_9PROT</name>
<organism evidence="6 7">
    <name type="scientific">Elioraea tepida</name>
    <dbReference type="NCBI Taxonomy" id="2843330"/>
    <lineage>
        <taxon>Bacteria</taxon>
        <taxon>Pseudomonadati</taxon>
        <taxon>Pseudomonadota</taxon>
        <taxon>Alphaproteobacteria</taxon>
        <taxon>Acetobacterales</taxon>
        <taxon>Elioraeaceae</taxon>
        <taxon>Elioraea</taxon>
    </lineage>
</organism>
<dbReference type="GO" id="GO:0006086">
    <property type="term" value="P:pyruvate decarboxylation to acetyl-CoA"/>
    <property type="evidence" value="ECO:0007669"/>
    <property type="project" value="TreeGrafter"/>
</dbReference>
<comment type="cofactor">
    <cofactor evidence="1">
        <name>thiamine diphosphate</name>
        <dbReference type="ChEBI" id="CHEBI:58937"/>
    </cofactor>
</comment>
<dbReference type="Pfam" id="PF00676">
    <property type="entry name" value="E1_dh"/>
    <property type="match status" value="1"/>
</dbReference>
<dbReference type="CDD" id="cd02000">
    <property type="entry name" value="TPP_E1_PDC_ADC_BCADC"/>
    <property type="match status" value="1"/>
</dbReference>
<feature type="domain" description="Dehydrogenase E1 component" evidence="5">
    <location>
        <begin position="22"/>
        <end position="320"/>
    </location>
</feature>
<evidence type="ECO:0000256" key="1">
    <source>
        <dbReference type="ARBA" id="ARBA00001964"/>
    </source>
</evidence>
<proteinExistence type="predicted"/>
<dbReference type="AlphaFoldDB" id="A0A975U3Y0"/>
<evidence type="ECO:0000256" key="3">
    <source>
        <dbReference type="ARBA" id="ARBA00025211"/>
    </source>
</evidence>
<sequence length="331" mass="35037">MLEAAPAVATNLSRDELLALHRRMLLIRRVEERLGDDFKAGTLPGPVHLYIGEEAVAVGVCAHLSDRDWIASTHRGHGHFLAKGGETRAMIAEVYGRATGICRGMGGSMHVADFSRGIIGANGIVGGGIALTVGAALAAQLDRKGHVAVAFFGDGAANQGVLMEALNLGALWKLPLVLVCENNGFSEFSPTATVTAGTIADRAAPFGVPGVAVDGNDLLAVWQAANAAVRRAREGGGPTLIEARTYRLRGHVEAEVTFLQGKYREESEVEAWRAKDPIARFASYLVGNGLATEADLVRLDEEVAAEVADAVAFAEASPWPEEGQELRFMFA</sequence>
<comment type="catalytic activity">
    <reaction evidence="4">
        <text>N(6)-[(R)-lipoyl]-L-lysyl-[protein] + pyruvate + H(+) = N(6)-[(R)-S(8)-acetyldihydrolipoyl]-L-lysyl-[protein] + CO2</text>
        <dbReference type="Rhea" id="RHEA:19189"/>
        <dbReference type="Rhea" id="RHEA-COMP:10474"/>
        <dbReference type="Rhea" id="RHEA-COMP:10478"/>
        <dbReference type="ChEBI" id="CHEBI:15361"/>
        <dbReference type="ChEBI" id="CHEBI:15378"/>
        <dbReference type="ChEBI" id="CHEBI:16526"/>
        <dbReference type="ChEBI" id="CHEBI:83099"/>
        <dbReference type="ChEBI" id="CHEBI:83111"/>
        <dbReference type="EC" id="1.2.4.1"/>
    </reaction>
</comment>
<dbReference type="Proteomes" id="UP000694001">
    <property type="component" value="Chromosome"/>
</dbReference>
<dbReference type="GO" id="GO:0004739">
    <property type="term" value="F:pyruvate dehydrogenase (acetyl-transferring) activity"/>
    <property type="evidence" value="ECO:0007669"/>
    <property type="project" value="UniProtKB-EC"/>
</dbReference>
<protein>
    <submittedName>
        <fullName evidence="6">Thiamine pyrophosphate-dependent dehydrogenase E1 component subunit alpha</fullName>
    </submittedName>
</protein>
<keyword evidence="7" id="KW-1185">Reference proteome</keyword>
<dbReference type="PANTHER" id="PTHR11516:SF60">
    <property type="entry name" value="PYRUVATE DEHYDROGENASE E1 COMPONENT SUBUNIT ALPHA"/>
    <property type="match status" value="1"/>
</dbReference>
<evidence type="ECO:0000256" key="2">
    <source>
        <dbReference type="ARBA" id="ARBA00023052"/>
    </source>
</evidence>
<dbReference type="InterPro" id="IPR050642">
    <property type="entry name" value="PDH_E1_Alpha_Subunit"/>
</dbReference>
<dbReference type="RefSeq" id="WP_218286882.1">
    <property type="nucleotide sequence ID" value="NZ_CP076448.1"/>
</dbReference>
<dbReference type="KEGG" id="elio:KO353_06415"/>
<dbReference type="InterPro" id="IPR001017">
    <property type="entry name" value="DH_E1"/>
</dbReference>
<evidence type="ECO:0000259" key="5">
    <source>
        <dbReference type="Pfam" id="PF00676"/>
    </source>
</evidence>
<gene>
    <name evidence="6" type="ORF">KO353_06415</name>
</gene>
<evidence type="ECO:0000313" key="6">
    <source>
        <dbReference type="EMBL" id="QXM25830.1"/>
    </source>
</evidence>
<evidence type="ECO:0000256" key="4">
    <source>
        <dbReference type="ARBA" id="ARBA00051231"/>
    </source>
</evidence>
<keyword evidence="2" id="KW-0786">Thiamine pyrophosphate</keyword>
<reference evidence="6" key="1">
    <citation type="submission" date="2021-06" db="EMBL/GenBank/DDBJ databases">
        <title>Elioraea tepida, sp. nov., a moderately thermophilic aerobic anoxygenic phototrophic bacterium isolated from an alkaline siliceous hot spring mat community in Yellowstone National Park, WY, USA.</title>
        <authorList>
            <person name="Saini M.K."/>
            <person name="Yoshida S."/>
            <person name="Sebastian A."/>
            <person name="Hirose S."/>
            <person name="Hara E."/>
            <person name="Tamaki H."/>
            <person name="Soulier N.T."/>
            <person name="Albert I."/>
            <person name="Hanada S."/>
            <person name="Bryant D.A."/>
            <person name="Tank M."/>
        </authorList>
    </citation>
    <scope>NUCLEOTIDE SEQUENCE</scope>
    <source>
        <strain evidence="6">MS-P2</strain>
    </source>
</reference>
<comment type="function">
    <text evidence="3">The pyruvate dehydrogenase complex catalyzes the overall conversion of pyruvate to acetyl-CoA and CO(2). It contains multiple copies of three enzymatic components: pyruvate dehydrogenase (E1), dihydrolipoamide acetyltransferase (E2) and lipoamide dehydrogenase (E3).</text>
</comment>
<accession>A0A975U3Y0</accession>
<dbReference type="PANTHER" id="PTHR11516">
    <property type="entry name" value="PYRUVATE DEHYDROGENASE E1 COMPONENT, ALPHA SUBUNIT BACTERIAL AND ORGANELLAR"/>
    <property type="match status" value="1"/>
</dbReference>